<name>A0A7Y9F4V0_9ACTN</name>
<evidence type="ECO:0000313" key="3">
    <source>
        <dbReference type="Proteomes" id="UP000516957"/>
    </source>
</evidence>
<keyword evidence="1" id="KW-0472">Membrane</keyword>
<protein>
    <submittedName>
        <fullName evidence="2">Uncharacterized protein</fullName>
    </submittedName>
</protein>
<evidence type="ECO:0000313" key="2">
    <source>
        <dbReference type="EMBL" id="NYD59426.1"/>
    </source>
</evidence>
<evidence type="ECO:0000256" key="1">
    <source>
        <dbReference type="SAM" id="Phobius"/>
    </source>
</evidence>
<keyword evidence="1" id="KW-0812">Transmembrane</keyword>
<dbReference type="RefSeq" id="WP_179616875.1">
    <property type="nucleotide sequence ID" value="NZ_CP059163.1"/>
</dbReference>
<comment type="caution">
    <text evidence="2">The sequence shown here is derived from an EMBL/GenBank/DDBJ whole genome shotgun (WGS) entry which is preliminary data.</text>
</comment>
<accession>A0A7Y9F4V0</accession>
<dbReference type="EMBL" id="JACCBE010000001">
    <property type="protein sequence ID" value="NYD59426.1"/>
    <property type="molecule type" value="Genomic_DNA"/>
</dbReference>
<organism evidence="2 3">
    <name type="scientific">Nocardioides marinisabuli</name>
    <dbReference type="NCBI Taxonomy" id="419476"/>
    <lineage>
        <taxon>Bacteria</taxon>
        <taxon>Bacillati</taxon>
        <taxon>Actinomycetota</taxon>
        <taxon>Actinomycetes</taxon>
        <taxon>Propionibacteriales</taxon>
        <taxon>Nocardioidaceae</taxon>
        <taxon>Nocardioides</taxon>
    </lineage>
</organism>
<keyword evidence="1" id="KW-1133">Transmembrane helix</keyword>
<proteinExistence type="predicted"/>
<dbReference type="AlphaFoldDB" id="A0A7Y9F4V0"/>
<keyword evidence="3" id="KW-1185">Reference proteome</keyword>
<reference evidence="2 3" key="1">
    <citation type="submission" date="2020-07" db="EMBL/GenBank/DDBJ databases">
        <title>Sequencing the genomes of 1000 actinobacteria strains.</title>
        <authorList>
            <person name="Klenk H.-P."/>
        </authorList>
    </citation>
    <scope>NUCLEOTIDE SEQUENCE [LARGE SCALE GENOMIC DNA]</scope>
    <source>
        <strain evidence="2 3">DSM 18965</strain>
    </source>
</reference>
<dbReference type="Proteomes" id="UP000516957">
    <property type="component" value="Unassembled WGS sequence"/>
</dbReference>
<sequence>MPEHSSEPALGVTPGRWLRRLALAAGAVAGLLFAWWFVTNPSSLPVRTGHVTAVTTVGRPVYVGLWSTGADFGRTLDVAGVRLRADATVEVSLEPVLCRGGSVGVTTDPAPFCRELLDPAGAELRPGDSLVVRVLADDAGAVYLDRPVLAFREGPRWGTREAGTEAVLAVVTP</sequence>
<feature type="transmembrane region" description="Helical" evidence="1">
    <location>
        <begin position="21"/>
        <end position="38"/>
    </location>
</feature>
<gene>
    <name evidence="2" type="ORF">BKA08_003664</name>
</gene>